<dbReference type="Proteomes" id="UP000827976">
    <property type="component" value="Chromosome 14"/>
</dbReference>
<reference evidence="2" key="1">
    <citation type="journal article" date="2022" name="Nat. Commun.">
        <title>Chromosome evolution and the genetic basis of agronomically important traits in greater yam.</title>
        <authorList>
            <person name="Bredeson J.V."/>
            <person name="Lyons J.B."/>
            <person name="Oniyinde I.O."/>
            <person name="Okereke N.R."/>
            <person name="Kolade O."/>
            <person name="Nnabue I."/>
            <person name="Nwadili C.O."/>
            <person name="Hribova E."/>
            <person name="Parker M."/>
            <person name="Nwogha J."/>
            <person name="Shu S."/>
            <person name="Carlson J."/>
            <person name="Kariba R."/>
            <person name="Muthemba S."/>
            <person name="Knop K."/>
            <person name="Barton G.J."/>
            <person name="Sherwood A.V."/>
            <person name="Lopez-Montes A."/>
            <person name="Asiedu R."/>
            <person name="Jamnadass R."/>
            <person name="Muchugi A."/>
            <person name="Goodstein D."/>
            <person name="Egesi C.N."/>
            <person name="Featherston J."/>
            <person name="Asfaw A."/>
            <person name="Simpson G.G."/>
            <person name="Dolezel J."/>
            <person name="Hendre P.S."/>
            <person name="Van Deynze A."/>
            <person name="Kumar P.L."/>
            <person name="Obidiegwu J.E."/>
            <person name="Bhattacharjee R."/>
            <person name="Rokhsar D.S."/>
        </authorList>
    </citation>
    <scope>NUCLEOTIDE SEQUENCE [LARGE SCALE GENOMIC DNA]</scope>
    <source>
        <strain evidence="2">cv. TDa95/00328</strain>
    </source>
</reference>
<gene>
    <name evidence="1" type="ORF">IHE45_14G025300</name>
</gene>
<sequence>MAALSLVTPTSPNSVRLCFRRRCWVPSPVIIRLRSLKPDRRLRLDCACWASSNSSQDSFAGWSSETGGDGSPKEDRFGGMVGAGLAGLFFASGVAFAALSLSGRKTNRVKPQMESIAVEQEVLLTSDDENKRMDQDGNYQSRQLMESDNKINDQNSDIETGTIEDLLLPVENSKDASLSRPENIHHLESPVEENVRSTVGDVNAGSNQDDVQTVPDVDSIPMPADSNPVSSDLIVHDEHEISIDVSTINDSQSTTTSNSVHENYEHEGPNTVDESSIDSDSTTHITDNQEGSSSPETVKYDDPLNFSSELEGQLPSDILSSDPIVLEQGGLSNDDIGSEEVTRTESSIEDLEAPNYITTSVSLEDGLNETKLSVVTSASDLEQNEVLESLDEPVIAEELKINESESGSATLDPNGNESDEGMNIQTNRSSLFKSLLPEKSFSSAGIPAPLVVSAALQVSPGNVLVPAVVDQVQGKAFAALQVLKVIEADVQPGDLCTRREYARWLVTASSALSRNTASKVYPAMYIENVTELAFDDITPEDPDFACIQGLAEAGLISSKLSMPDVPSGEHNAPVLFSPESPLCRQDLVSWKMVLEKRQLLEVDKNSLYKCSGYLDIEKINPEAWPALVADLSGGEQGIIALAFGYTRLFQPYKPVTKAQAAIALATGDAADVVGEELTRIEAESLAETAVNAHTALVAQVEKDLNASFENELAKEREKIGALEKLAEEARLELERLRTEREEENNALLRGRAAVESEIEVLSKLRLEVEEQLQNLMSDKVGISFERDRINKLREQAEKENQVIAQLQYELEVEKKALSMARTWAEEEAKRARENARALEAARDRWEGRGIKVVVDEDLQDDASAGITWVSAGEQVSDNETTINRAENLVKTLKEMAGELKLRSSAVINNIYQKINSFISALKQQAVDASKHAAELRSSIILKGKKSVKEIQEKASDFGANVGYRTKRVFEDCKESVEKLQQKFKT</sequence>
<name>A0ACB7UQM6_DIOAL</name>
<comment type="caution">
    <text evidence="1">The sequence shown here is derived from an EMBL/GenBank/DDBJ whole genome shotgun (WGS) entry which is preliminary data.</text>
</comment>
<dbReference type="EMBL" id="CM037024">
    <property type="protein sequence ID" value="KAH7663015.1"/>
    <property type="molecule type" value="Genomic_DNA"/>
</dbReference>
<accession>A0ACB7UQM6</accession>
<organism evidence="1 2">
    <name type="scientific">Dioscorea alata</name>
    <name type="common">Purple yam</name>
    <dbReference type="NCBI Taxonomy" id="55571"/>
    <lineage>
        <taxon>Eukaryota</taxon>
        <taxon>Viridiplantae</taxon>
        <taxon>Streptophyta</taxon>
        <taxon>Embryophyta</taxon>
        <taxon>Tracheophyta</taxon>
        <taxon>Spermatophyta</taxon>
        <taxon>Magnoliopsida</taxon>
        <taxon>Liliopsida</taxon>
        <taxon>Dioscoreales</taxon>
        <taxon>Dioscoreaceae</taxon>
        <taxon>Dioscorea</taxon>
    </lineage>
</organism>
<evidence type="ECO:0000313" key="2">
    <source>
        <dbReference type="Proteomes" id="UP000827976"/>
    </source>
</evidence>
<keyword evidence="2" id="KW-1185">Reference proteome</keyword>
<evidence type="ECO:0000313" key="1">
    <source>
        <dbReference type="EMBL" id="KAH7663015.1"/>
    </source>
</evidence>
<protein>
    <submittedName>
        <fullName evidence="1">Uncharacterized protein</fullName>
    </submittedName>
</protein>
<proteinExistence type="predicted"/>